<feature type="transmembrane region" description="Helical" evidence="1">
    <location>
        <begin position="587"/>
        <end position="604"/>
    </location>
</feature>
<feature type="domain" description="EamA" evidence="3">
    <location>
        <begin position="652"/>
        <end position="788"/>
    </location>
</feature>
<dbReference type="Pfam" id="PF13229">
    <property type="entry name" value="Beta_helix"/>
    <property type="match status" value="1"/>
</dbReference>
<organism evidence="5 6">
    <name type="scientific">Rotaria sordida</name>
    <dbReference type="NCBI Taxonomy" id="392033"/>
    <lineage>
        <taxon>Eukaryota</taxon>
        <taxon>Metazoa</taxon>
        <taxon>Spiralia</taxon>
        <taxon>Gnathifera</taxon>
        <taxon>Rotifera</taxon>
        <taxon>Eurotatoria</taxon>
        <taxon>Bdelloidea</taxon>
        <taxon>Philodinida</taxon>
        <taxon>Philodinidae</taxon>
        <taxon>Rotaria</taxon>
    </lineage>
</organism>
<feature type="transmembrane region" description="Helical" evidence="1">
    <location>
        <begin position="564"/>
        <end position="581"/>
    </location>
</feature>
<reference evidence="5" key="1">
    <citation type="submission" date="2021-02" db="EMBL/GenBank/DDBJ databases">
        <authorList>
            <person name="Nowell W R."/>
        </authorList>
    </citation>
    <scope>NUCLEOTIDE SEQUENCE</scope>
</reference>
<evidence type="ECO:0000259" key="4">
    <source>
        <dbReference type="Pfam" id="PF13229"/>
    </source>
</evidence>
<keyword evidence="2" id="KW-0732">Signal</keyword>
<feature type="transmembrane region" description="Helical" evidence="1">
    <location>
        <begin position="507"/>
        <end position="526"/>
    </location>
</feature>
<evidence type="ECO:0000313" key="6">
    <source>
        <dbReference type="Proteomes" id="UP000663874"/>
    </source>
</evidence>
<evidence type="ECO:0000256" key="1">
    <source>
        <dbReference type="SAM" id="Phobius"/>
    </source>
</evidence>
<feature type="transmembrane region" description="Helical" evidence="1">
    <location>
        <begin position="746"/>
        <end position="765"/>
    </location>
</feature>
<evidence type="ECO:0000259" key="3">
    <source>
        <dbReference type="Pfam" id="PF00892"/>
    </source>
</evidence>
<dbReference type="EMBL" id="CAJOBE010004982">
    <property type="protein sequence ID" value="CAF3955751.1"/>
    <property type="molecule type" value="Genomic_DNA"/>
</dbReference>
<protein>
    <recommendedName>
        <fullName evidence="7">Right handed beta helix domain-containing protein</fullName>
    </recommendedName>
</protein>
<feature type="domain" description="Right handed beta helix" evidence="4">
    <location>
        <begin position="249"/>
        <end position="392"/>
    </location>
</feature>
<dbReference type="GO" id="GO:0016020">
    <property type="term" value="C:membrane"/>
    <property type="evidence" value="ECO:0007669"/>
    <property type="project" value="InterPro"/>
</dbReference>
<keyword evidence="1" id="KW-1133">Transmembrane helix</keyword>
<dbReference type="SMART" id="SM00710">
    <property type="entry name" value="PbH1"/>
    <property type="match status" value="5"/>
</dbReference>
<dbReference type="AlphaFoldDB" id="A0A819KWZ0"/>
<dbReference type="InterPro" id="IPR000620">
    <property type="entry name" value="EamA_dom"/>
</dbReference>
<feature type="chain" id="PRO_5032773276" description="Right handed beta helix domain-containing protein" evidence="2">
    <location>
        <begin position="27"/>
        <end position="805"/>
    </location>
</feature>
<feature type="transmembrane region" description="Helical" evidence="1">
    <location>
        <begin position="713"/>
        <end position="734"/>
    </location>
</feature>
<evidence type="ECO:0000256" key="2">
    <source>
        <dbReference type="SAM" id="SignalP"/>
    </source>
</evidence>
<comment type="caution">
    <text evidence="5">The sequence shown here is derived from an EMBL/GenBank/DDBJ whole genome shotgun (WGS) entry which is preliminary data.</text>
</comment>
<evidence type="ECO:0000313" key="5">
    <source>
        <dbReference type="EMBL" id="CAF3955751.1"/>
    </source>
</evidence>
<dbReference type="InterPro" id="IPR037185">
    <property type="entry name" value="EmrE-like"/>
</dbReference>
<dbReference type="InterPro" id="IPR039448">
    <property type="entry name" value="Beta_helix"/>
</dbReference>
<dbReference type="InterPro" id="IPR012334">
    <property type="entry name" value="Pectin_lyas_fold"/>
</dbReference>
<dbReference type="Gene3D" id="2.160.20.10">
    <property type="entry name" value="Single-stranded right-handed beta-helix, Pectin lyase-like"/>
    <property type="match status" value="1"/>
</dbReference>
<feature type="domain" description="EamA" evidence="3">
    <location>
        <begin position="473"/>
        <end position="603"/>
    </location>
</feature>
<keyword evidence="1" id="KW-0472">Membrane</keyword>
<dbReference type="Pfam" id="PF00892">
    <property type="entry name" value="EamA"/>
    <property type="match status" value="2"/>
</dbReference>
<feature type="transmembrane region" description="Helical" evidence="1">
    <location>
        <begin position="771"/>
        <end position="793"/>
    </location>
</feature>
<feature type="transmembrane region" description="Helical" evidence="1">
    <location>
        <begin position="682"/>
        <end position="701"/>
    </location>
</feature>
<dbReference type="SUPFAM" id="SSF103481">
    <property type="entry name" value="Multidrug resistance efflux transporter EmrE"/>
    <property type="match status" value="2"/>
</dbReference>
<accession>A0A819KWZ0</accession>
<dbReference type="InterPro" id="IPR006626">
    <property type="entry name" value="PbH1"/>
</dbReference>
<dbReference type="SUPFAM" id="SSF51126">
    <property type="entry name" value="Pectin lyase-like"/>
    <property type="match status" value="1"/>
</dbReference>
<evidence type="ECO:0008006" key="7">
    <source>
        <dbReference type="Google" id="ProtNLM"/>
    </source>
</evidence>
<proteinExistence type="predicted"/>
<sequence length="805" mass="89590">MNTQLGYVCLCIIWLWAPAVLDAAQSYYVTKSGNDKNLGTSQLQAWGTIQKAASQATPGSTVYIGPGTYYETVTIGVQGNARSGPITFTSLISKTRPIISGARAKARSSDEILNLIYMENKSYLRFVNLELANLTHTECSGIRIVGAGTQVELRNLLIHHIRGGGETGGAMAITVYNKDQRTSRSGLIIDNCTLHDCDPAWSEALTLNGNVEQFQITNNRVYNMNNIGIDFIGGESDMGALGTRSGRCANNTVWNIHSTYDSSAAGIYVDGGFNITVEMNEVHHSDAGIEIGAENKGRIASNMTVRKNYIHNNNKVGLAFGGYDQNRGRVIKSLFEANRLEYNDALRTGSGEIVVSFASDNSVYANIVKPNTQNIILYADRVGGLKNVFDRQSYYPNGVKATQSSLIFNWGNQQYKGLSAFQKATKQEMHATTEEEQQQQVPLYTISADVVETSKKSSLSIFGNLCHRLREHSGIWYMIAGNMIFACCTFALKLIPADMFDIMISRFLLQSIVFGLYAAFYKHYNIFNTNGQPIACTLNMIMSSGTNLTYLAAFYFLPLSDVNAIKYTYIVWAAILSVIFLKEHFKFVNAIALVLTIIGLILATKPQSLVKMLSHLFHQSILSTNTTISTNITISTTTIMTSTVTGSLNHYLGILFAFISSLTKAIQMVARKQLIKTKLPHSVMNFQFTAFAFVVAVIYSIIRRFWHPEPYPWKWMCTAGIIIACFYLIVNTCYAKALKRENLQVLSILGTLDIVYACLLQYIFFRLTRPLMFYIGASFIVTSAIIISIDTYLTNRKRKERISKE</sequence>
<feature type="transmembrane region" description="Helical" evidence="1">
    <location>
        <begin position="474"/>
        <end position="495"/>
    </location>
</feature>
<dbReference type="Proteomes" id="UP000663874">
    <property type="component" value="Unassembled WGS sequence"/>
</dbReference>
<gene>
    <name evidence="5" type="ORF">FNK824_LOCUS23490</name>
</gene>
<name>A0A819KWZ0_9BILA</name>
<dbReference type="PANTHER" id="PTHR22911">
    <property type="entry name" value="ACYL-MALONYL CONDENSING ENZYME-RELATED"/>
    <property type="match status" value="1"/>
</dbReference>
<dbReference type="InterPro" id="IPR011050">
    <property type="entry name" value="Pectin_lyase_fold/virulence"/>
</dbReference>
<keyword evidence="1" id="KW-0812">Transmembrane</keyword>
<feature type="signal peptide" evidence="2">
    <location>
        <begin position="1"/>
        <end position="26"/>
    </location>
</feature>